<dbReference type="EMBL" id="HBUE01166254">
    <property type="protein sequence ID" value="CAG6512756.1"/>
    <property type="molecule type" value="Transcribed_RNA"/>
</dbReference>
<protein>
    <submittedName>
        <fullName evidence="2">(northern house mosquito) hypothetical protein</fullName>
    </submittedName>
</protein>
<dbReference type="EMBL" id="HBUE01271568">
    <property type="protein sequence ID" value="CAG6564218.1"/>
    <property type="molecule type" value="Transcribed_RNA"/>
</dbReference>
<dbReference type="AlphaFoldDB" id="A0A8D8FMD2"/>
<dbReference type="EMBL" id="HBUE01076534">
    <property type="protein sequence ID" value="CAG6475379.1"/>
    <property type="molecule type" value="Transcribed_RNA"/>
</dbReference>
<evidence type="ECO:0000256" key="1">
    <source>
        <dbReference type="SAM" id="MobiDB-lite"/>
    </source>
</evidence>
<sequence>MDGWMVAGTKPLLNHLRSVSSSGCRRPTVSSSVVAEAKPRGVPQTPNFGAVACIRDILPHKQTSSLVADRGTFSKGMISVARLEGPDPSPPAGRNLDAVG</sequence>
<reference evidence="2" key="1">
    <citation type="submission" date="2021-05" db="EMBL/GenBank/DDBJ databases">
        <authorList>
            <person name="Alioto T."/>
            <person name="Alioto T."/>
            <person name="Gomez Garrido J."/>
        </authorList>
    </citation>
    <scope>NUCLEOTIDE SEQUENCE</scope>
</reference>
<accession>A0A8D8FMD2</accession>
<organism evidence="2">
    <name type="scientific">Culex pipiens</name>
    <name type="common">House mosquito</name>
    <dbReference type="NCBI Taxonomy" id="7175"/>
    <lineage>
        <taxon>Eukaryota</taxon>
        <taxon>Metazoa</taxon>
        <taxon>Ecdysozoa</taxon>
        <taxon>Arthropoda</taxon>
        <taxon>Hexapoda</taxon>
        <taxon>Insecta</taxon>
        <taxon>Pterygota</taxon>
        <taxon>Neoptera</taxon>
        <taxon>Endopterygota</taxon>
        <taxon>Diptera</taxon>
        <taxon>Nematocera</taxon>
        <taxon>Culicoidea</taxon>
        <taxon>Culicidae</taxon>
        <taxon>Culicinae</taxon>
        <taxon>Culicini</taxon>
        <taxon>Culex</taxon>
        <taxon>Culex</taxon>
    </lineage>
</organism>
<name>A0A8D8FMD2_CULPI</name>
<dbReference type="EMBL" id="HBUE01271567">
    <property type="protein sequence ID" value="CAG6564217.1"/>
    <property type="molecule type" value="Transcribed_RNA"/>
</dbReference>
<proteinExistence type="predicted"/>
<feature type="region of interest" description="Disordered" evidence="1">
    <location>
        <begin position="81"/>
        <end position="100"/>
    </location>
</feature>
<dbReference type="EMBL" id="HBUE01166255">
    <property type="protein sequence ID" value="CAG6512757.1"/>
    <property type="molecule type" value="Transcribed_RNA"/>
</dbReference>
<evidence type="ECO:0000313" key="2">
    <source>
        <dbReference type="EMBL" id="CAG6475379.1"/>
    </source>
</evidence>
<dbReference type="EMBL" id="HBUE01076536">
    <property type="protein sequence ID" value="CAG6475380.1"/>
    <property type="molecule type" value="Transcribed_RNA"/>
</dbReference>